<evidence type="ECO:0000256" key="4">
    <source>
        <dbReference type="ARBA" id="ARBA00022692"/>
    </source>
</evidence>
<evidence type="ECO:0000256" key="7">
    <source>
        <dbReference type="ARBA" id="ARBA00023136"/>
    </source>
</evidence>
<proteinExistence type="inferred from homology"/>
<feature type="compositionally biased region" description="Polar residues" evidence="10">
    <location>
        <begin position="9"/>
        <end position="33"/>
    </location>
</feature>
<dbReference type="GO" id="GO:0016192">
    <property type="term" value="P:vesicle-mediated transport"/>
    <property type="evidence" value="ECO:0007669"/>
    <property type="project" value="InterPro"/>
</dbReference>
<feature type="transmembrane region" description="Helical" evidence="9">
    <location>
        <begin position="48"/>
        <end position="68"/>
    </location>
</feature>
<feature type="transmembrane region" description="Helical" evidence="9">
    <location>
        <begin position="74"/>
        <end position="97"/>
    </location>
</feature>
<evidence type="ECO:0000256" key="9">
    <source>
        <dbReference type="RuleBase" id="RU363111"/>
    </source>
</evidence>
<dbReference type="WBParaSite" id="PDA_v2.g27793.t1">
    <property type="protein sequence ID" value="PDA_v2.g27793.t1"/>
    <property type="gene ID" value="PDA_v2.g27793"/>
</dbReference>
<protein>
    <recommendedName>
        <fullName evidence="9">Vesicle transport protein</fullName>
    </recommendedName>
</protein>
<dbReference type="Pfam" id="PF04178">
    <property type="entry name" value="Got1"/>
    <property type="match status" value="1"/>
</dbReference>
<comment type="function">
    <text evidence="1 9">May be involved in fusion of retrograde transport vesicles derived from an endocytic compartment with the Golgi complex.</text>
</comment>
<dbReference type="GO" id="GO:0005737">
    <property type="term" value="C:cytoplasm"/>
    <property type="evidence" value="ECO:0007669"/>
    <property type="project" value="UniProtKB-ARBA"/>
</dbReference>
<feature type="transmembrane region" description="Helical" evidence="9">
    <location>
        <begin position="109"/>
        <end position="128"/>
    </location>
</feature>
<dbReference type="GO" id="GO:0015031">
    <property type="term" value="P:protein transport"/>
    <property type="evidence" value="ECO:0007669"/>
    <property type="project" value="UniProtKB-KW"/>
</dbReference>
<accession>A0A914QEH6</accession>
<dbReference type="InterPro" id="IPR011691">
    <property type="entry name" value="Vesicle_transpt_SFT2"/>
</dbReference>
<keyword evidence="3 9" id="KW-0813">Transport</keyword>
<keyword evidence="5 9" id="KW-0653">Protein transport</keyword>
<evidence type="ECO:0000313" key="12">
    <source>
        <dbReference type="WBParaSite" id="PDA_v2.g27793.t1"/>
    </source>
</evidence>
<evidence type="ECO:0000313" key="11">
    <source>
        <dbReference type="Proteomes" id="UP000887578"/>
    </source>
</evidence>
<keyword evidence="4 9" id="KW-0812">Transmembrane</keyword>
<keyword evidence="7 9" id="KW-0472">Membrane</keyword>
<keyword evidence="11" id="KW-1185">Reference proteome</keyword>
<evidence type="ECO:0000256" key="5">
    <source>
        <dbReference type="ARBA" id="ARBA00022927"/>
    </source>
</evidence>
<name>A0A914QEH6_9BILA</name>
<sequence length="169" mass="18591">MFERLKTVVGSSSSSDLEGITTNSGNNDTTQTEQQNVNGLSWDLRVQCFILAFMLSMICSFLGTPLLVSGKFTGFAVMVSLGGVISLLSTCFLSGPIKQMKKMFEPTRIVASLVYILMIVLTFIAGLVMQNVLLAVICTGGQYIAMAWYSLSYIPYAREMLLRCFGRCF</sequence>
<dbReference type="AlphaFoldDB" id="A0A914QEH6"/>
<dbReference type="InterPro" id="IPR007305">
    <property type="entry name" value="Vesicle_transpt_Got1/SFT2"/>
</dbReference>
<keyword evidence="6 9" id="KW-1133">Transmembrane helix</keyword>
<evidence type="ECO:0000256" key="3">
    <source>
        <dbReference type="ARBA" id="ARBA00022448"/>
    </source>
</evidence>
<dbReference type="PANTHER" id="PTHR23137">
    <property type="entry name" value="VESICLE TRANSPORT PROTEIN-RELATED"/>
    <property type="match status" value="1"/>
</dbReference>
<evidence type="ECO:0000256" key="2">
    <source>
        <dbReference type="ARBA" id="ARBA00004141"/>
    </source>
</evidence>
<reference evidence="12" key="1">
    <citation type="submission" date="2022-11" db="UniProtKB">
        <authorList>
            <consortium name="WormBaseParasite"/>
        </authorList>
    </citation>
    <scope>IDENTIFICATION</scope>
</reference>
<evidence type="ECO:0000256" key="10">
    <source>
        <dbReference type="SAM" id="MobiDB-lite"/>
    </source>
</evidence>
<feature type="region of interest" description="Disordered" evidence="10">
    <location>
        <begin position="1"/>
        <end position="33"/>
    </location>
</feature>
<dbReference type="PANTHER" id="PTHR23137:SF6">
    <property type="entry name" value="VESICLE TRANSPORT PROTEIN"/>
    <property type="match status" value="1"/>
</dbReference>
<dbReference type="Proteomes" id="UP000887578">
    <property type="component" value="Unplaced"/>
</dbReference>
<evidence type="ECO:0000256" key="1">
    <source>
        <dbReference type="ARBA" id="ARBA00003566"/>
    </source>
</evidence>
<dbReference type="GO" id="GO:0016020">
    <property type="term" value="C:membrane"/>
    <property type="evidence" value="ECO:0007669"/>
    <property type="project" value="UniProtKB-SubCell"/>
</dbReference>
<feature type="transmembrane region" description="Helical" evidence="9">
    <location>
        <begin position="134"/>
        <end position="154"/>
    </location>
</feature>
<evidence type="ECO:0000256" key="6">
    <source>
        <dbReference type="ARBA" id="ARBA00022989"/>
    </source>
</evidence>
<comment type="subcellular location">
    <subcellularLocation>
        <location evidence="2 9">Membrane</location>
        <topology evidence="2 9">Multi-pass membrane protein</topology>
    </subcellularLocation>
</comment>
<dbReference type="GO" id="GO:0012505">
    <property type="term" value="C:endomembrane system"/>
    <property type="evidence" value="ECO:0007669"/>
    <property type="project" value="UniProtKB-ARBA"/>
</dbReference>
<evidence type="ECO:0000256" key="8">
    <source>
        <dbReference type="ARBA" id="ARBA00025800"/>
    </source>
</evidence>
<organism evidence="11 12">
    <name type="scientific">Panagrolaimus davidi</name>
    <dbReference type="NCBI Taxonomy" id="227884"/>
    <lineage>
        <taxon>Eukaryota</taxon>
        <taxon>Metazoa</taxon>
        <taxon>Ecdysozoa</taxon>
        <taxon>Nematoda</taxon>
        <taxon>Chromadorea</taxon>
        <taxon>Rhabditida</taxon>
        <taxon>Tylenchina</taxon>
        <taxon>Panagrolaimomorpha</taxon>
        <taxon>Panagrolaimoidea</taxon>
        <taxon>Panagrolaimidae</taxon>
        <taxon>Panagrolaimus</taxon>
    </lineage>
</organism>
<comment type="similarity">
    <text evidence="8 9">Belongs to the SFT2 family.</text>
</comment>